<feature type="transmembrane region" description="Helical" evidence="10">
    <location>
        <begin position="183"/>
        <end position="206"/>
    </location>
</feature>
<gene>
    <name evidence="12" type="ORF">BgAZ_302160</name>
</gene>
<feature type="transmembrane region" description="Helical" evidence="10">
    <location>
        <begin position="42"/>
        <end position="67"/>
    </location>
</feature>
<comment type="caution">
    <text evidence="12">The sequence shown here is derived from an EMBL/GenBank/DDBJ whole genome shotgun (WGS) entry which is preliminary data.</text>
</comment>
<keyword evidence="5 10" id="KW-0472">Membrane</keyword>
<evidence type="ECO:0000313" key="13">
    <source>
        <dbReference type="Proteomes" id="UP001230268"/>
    </source>
</evidence>
<accession>A0AAD8PCY7</accession>
<feature type="domain" description="Palmitoyltransferase DHHC" evidence="11">
    <location>
        <begin position="137"/>
        <end position="258"/>
    </location>
</feature>
<evidence type="ECO:0000256" key="6">
    <source>
        <dbReference type="ARBA" id="ARBA00023139"/>
    </source>
</evidence>
<organism evidence="12 13">
    <name type="scientific">Babesia gibsoni</name>
    <dbReference type="NCBI Taxonomy" id="33632"/>
    <lineage>
        <taxon>Eukaryota</taxon>
        <taxon>Sar</taxon>
        <taxon>Alveolata</taxon>
        <taxon>Apicomplexa</taxon>
        <taxon>Aconoidasida</taxon>
        <taxon>Piroplasmida</taxon>
        <taxon>Babesiidae</taxon>
        <taxon>Babesia</taxon>
    </lineage>
</organism>
<dbReference type="Pfam" id="PF01529">
    <property type="entry name" value="DHHC"/>
    <property type="match status" value="1"/>
</dbReference>
<comment type="similarity">
    <text evidence="10">Belongs to the DHHC palmitoyltransferase family.</text>
</comment>
<comment type="subcellular location">
    <subcellularLocation>
        <location evidence="1">Endomembrane system</location>
        <topology evidence="1">Multi-pass membrane protein</topology>
    </subcellularLocation>
</comment>
<dbReference type="GO" id="GO:0005794">
    <property type="term" value="C:Golgi apparatus"/>
    <property type="evidence" value="ECO:0007669"/>
    <property type="project" value="TreeGrafter"/>
</dbReference>
<dbReference type="PANTHER" id="PTHR22883:SF43">
    <property type="entry name" value="PALMITOYLTRANSFERASE APP"/>
    <property type="match status" value="1"/>
</dbReference>
<dbReference type="EMBL" id="JAVEPI010000003">
    <property type="protein sequence ID" value="KAK1442698.1"/>
    <property type="molecule type" value="Genomic_DNA"/>
</dbReference>
<evidence type="ECO:0000313" key="12">
    <source>
        <dbReference type="EMBL" id="KAK1442698.1"/>
    </source>
</evidence>
<dbReference type="AlphaFoldDB" id="A0AAD8PCY7"/>
<name>A0AAD8PCY7_BABGI</name>
<evidence type="ECO:0000256" key="2">
    <source>
        <dbReference type="ARBA" id="ARBA00022679"/>
    </source>
</evidence>
<keyword evidence="7" id="KW-0449">Lipoprotein</keyword>
<evidence type="ECO:0000256" key="10">
    <source>
        <dbReference type="RuleBase" id="RU079119"/>
    </source>
</evidence>
<keyword evidence="3 10" id="KW-0812">Transmembrane</keyword>
<sequence length="370" mass="42492">MFSSCCETSNKDPEERIVSSSSLQKVVDAWRHVVDSISNNEIVVVSLSIVLLYTPPIFFGATAFGWYVDYNGLYIPILFITIAIIALSCFHIASLSDPGIIPKQKDMYDSYDAIRMKRKHSQVQSCIEVAIAGKFLRIKYCHTCNIYRPPRSVHCSVCDVCVHKFDHHCKWLGNCVGNHNYRIFYVFIFFTFIEIITLVTLSIIRIVVISTRNMDGSKIAESAGMIVYTFLSGWFIAGLVVYHTYLICTNKTTNEQLKSLYVDYNPWNRGMIRNFKESLMSKSRKGIFHRPFGHSKMIYDPGRGVPPFFKPTYNDSQTNINERRLAFDHSINESWQPEALETDRSELTTEIKSYNAVASDFTDYIEEMVP</sequence>
<dbReference type="Proteomes" id="UP001230268">
    <property type="component" value="Unassembled WGS sequence"/>
</dbReference>
<feature type="transmembrane region" description="Helical" evidence="10">
    <location>
        <begin position="226"/>
        <end position="248"/>
    </location>
</feature>
<evidence type="ECO:0000256" key="9">
    <source>
        <dbReference type="ARBA" id="ARBA00048048"/>
    </source>
</evidence>
<keyword evidence="13" id="KW-1185">Reference proteome</keyword>
<dbReference type="EC" id="2.3.1.225" evidence="10"/>
<evidence type="ECO:0000256" key="7">
    <source>
        <dbReference type="ARBA" id="ARBA00023288"/>
    </source>
</evidence>
<evidence type="ECO:0000256" key="1">
    <source>
        <dbReference type="ARBA" id="ARBA00004127"/>
    </source>
</evidence>
<dbReference type="InterPro" id="IPR001594">
    <property type="entry name" value="Palmitoyltrfase_DHHC"/>
</dbReference>
<dbReference type="GO" id="GO:0006612">
    <property type="term" value="P:protein targeting to membrane"/>
    <property type="evidence" value="ECO:0007669"/>
    <property type="project" value="TreeGrafter"/>
</dbReference>
<comment type="catalytic activity">
    <reaction evidence="9 10">
        <text>L-cysteinyl-[protein] + hexadecanoyl-CoA = S-hexadecanoyl-L-cysteinyl-[protein] + CoA</text>
        <dbReference type="Rhea" id="RHEA:36683"/>
        <dbReference type="Rhea" id="RHEA-COMP:10131"/>
        <dbReference type="Rhea" id="RHEA-COMP:11032"/>
        <dbReference type="ChEBI" id="CHEBI:29950"/>
        <dbReference type="ChEBI" id="CHEBI:57287"/>
        <dbReference type="ChEBI" id="CHEBI:57379"/>
        <dbReference type="ChEBI" id="CHEBI:74151"/>
        <dbReference type="EC" id="2.3.1.225"/>
    </reaction>
</comment>
<evidence type="ECO:0000256" key="3">
    <source>
        <dbReference type="ARBA" id="ARBA00022692"/>
    </source>
</evidence>
<keyword evidence="4 10" id="KW-1133">Transmembrane helix</keyword>
<feature type="transmembrane region" description="Helical" evidence="10">
    <location>
        <begin position="73"/>
        <end position="95"/>
    </location>
</feature>
<keyword evidence="6" id="KW-0564">Palmitate</keyword>
<evidence type="ECO:0000256" key="8">
    <source>
        <dbReference type="ARBA" id="ARBA00023315"/>
    </source>
</evidence>
<comment type="domain">
    <text evidence="10">The DHHC domain is required for palmitoyltransferase activity.</text>
</comment>
<evidence type="ECO:0000256" key="4">
    <source>
        <dbReference type="ARBA" id="ARBA00022989"/>
    </source>
</evidence>
<dbReference type="PROSITE" id="PS50216">
    <property type="entry name" value="DHHC"/>
    <property type="match status" value="1"/>
</dbReference>
<dbReference type="GO" id="GO:0019706">
    <property type="term" value="F:protein-cysteine S-palmitoyltransferase activity"/>
    <property type="evidence" value="ECO:0007669"/>
    <property type="project" value="UniProtKB-EC"/>
</dbReference>
<keyword evidence="8 10" id="KW-0012">Acyltransferase</keyword>
<reference evidence="12" key="1">
    <citation type="submission" date="2023-08" db="EMBL/GenBank/DDBJ databases">
        <title>Draft sequence of the Babesia gibsoni genome.</title>
        <authorList>
            <person name="Yamagishi J.Y."/>
            <person name="Xuan X.X."/>
        </authorList>
    </citation>
    <scope>NUCLEOTIDE SEQUENCE</scope>
    <source>
        <strain evidence="12">Azabu</strain>
    </source>
</reference>
<proteinExistence type="inferred from homology"/>
<protein>
    <recommendedName>
        <fullName evidence="10">Palmitoyltransferase</fullName>
        <ecNumber evidence="10">2.3.1.225</ecNumber>
    </recommendedName>
</protein>
<dbReference type="PANTHER" id="PTHR22883">
    <property type="entry name" value="ZINC FINGER DHHC DOMAIN CONTAINING PROTEIN"/>
    <property type="match status" value="1"/>
</dbReference>
<evidence type="ECO:0000259" key="11">
    <source>
        <dbReference type="Pfam" id="PF01529"/>
    </source>
</evidence>
<dbReference type="GO" id="GO:0005783">
    <property type="term" value="C:endoplasmic reticulum"/>
    <property type="evidence" value="ECO:0007669"/>
    <property type="project" value="TreeGrafter"/>
</dbReference>
<keyword evidence="2 10" id="KW-0808">Transferase</keyword>
<dbReference type="InterPro" id="IPR039859">
    <property type="entry name" value="PFA4/ZDH16/20/ERF2-like"/>
</dbReference>
<evidence type="ECO:0000256" key="5">
    <source>
        <dbReference type="ARBA" id="ARBA00023136"/>
    </source>
</evidence>